<dbReference type="AlphaFoldDB" id="A0A4S2ML10"/>
<sequence length="181" mass="20018">MAMTHDQRKNTRRPSPLNQAALAAWHLADAEVVWWTDAMDDRCSRFGGEGVIWPGWWVSAGRKMRLLEMGDGVCRLRCACWCVGEDRTWAKASLGQSSSCRRASSVWRRGSFRSRRRAILTVTIDRCNSNWTGRGLTGDMGQFTKGLVSVCCPGDQVPRPRLTLTARGGGVIACEAGSLVE</sequence>
<dbReference type="Proteomes" id="UP000298138">
    <property type="component" value="Unassembled WGS sequence"/>
</dbReference>
<keyword evidence="2" id="KW-1185">Reference proteome</keyword>
<gene>
    <name evidence="1" type="ORF">EX30DRAFT_180996</name>
</gene>
<evidence type="ECO:0000313" key="2">
    <source>
        <dbReference type="Proteomes" id="UP000298138"/>
    </source>
</evidence>
<evidence type="ECO:0000313" key="1">
    <source>
        <dbReference type="EMBL" id="TGZ77701.1"/>
    </source>
</evidence>
<name>A0A4S2ML10_9PEZI</name>
<organism evidence="1 2">
    <name type="scientific">Ascodesmis nigricans</name>
    <dbReference type="NCBI Taxonomy" id="341454"/>
    <lineage>
        <taxon>Eukaryota</taxon>
        <taxon>Fungi</taxon>
        <taxon>Dikarya</taxon>
        <taxon>Ascomycota</taxon>
        <taxon>Pezizomycotina</taxon>
        <taxon>Pezizomycetes</taxon>
        <taxon>Pezizales</taxon>
        <taxon>Ascodesmidaceae</taxon>
        <taxon>Ascodesmis</taxon>
    </lineage>
</organism>
<proteinExistence type="predicted"/>
<dbReference type="EMBL" id="ML220150">
    <property type="protein sequence ID" value="TGZ77701.1"/>
    <property type="molecule type" value="Genomic_DNA"/>
</dbReference>
<dbReference type="InParanoid" id="A0A4S2ML10"/>
<protein>
    <submittedName>
        <fullName evidence="1">Uncharacterized protein</fullName>
    </submittedName>
</protein>
<reference evidence="1 2" key="1">
    <citation type="submission" date="2019-04" db="EMBL/GenBank/DDBJ databases">
        <title>Comparative genomics and transcriptomics to analyze fruiting body development in filamentous ascomycetes.</title>
        <authorList>
            <consortium name="DOE Joint Genome Institute"/>
            <person name="Lutkenhaus R."/>
            <person name="Traeger S."/>
            <person name="Breuer J."/>
            <person name="Kuo A."/>
            <person name="Lipzen A."/>
            <person name="Pangilinan J."/>
            <person name="Dilworth D."/>
            <person name="Sandor L."/>
            <person name="Poggeler S."/>
            <person name="Barry K."/>
            <person name="Grigoriev I.V."/>
            <person name="Nowrousian M."/>
        </authorList>
    </citation>
    <scope>NUCLEOTIDE SEQUENCE [LARGE SCALE GENOMIC DNA]</scope>
    <source>
        <strain evidence="1 2">CBS 389.68</strain>
    </source>
</reference>
<accession>A0A4S2ML10</accession>